<dbReference type="InterPro" id="IPR036942">
    <property type="entry name" value="Beta-barrel_TonB_sf"/>
</dbReference>
<feature type="short sequence motif" description="TonB box" evidence="11">
    <location>
        <begin position="26"/>
        <end position="32"/>
    </location>
</feature>
<evidence type="ECO:0000256" key="8">
    <source>
        <dbReference type="ARBA" id="ARBA00023136"/>
    </source>
</evidence>
<keyword evidence="5 13" id="KW-0732">Signal</keyword>
<dbReference type="GO" id="GO:0015889">
    <property type="term" value="P:cobalamin transport"/>
    <property type="evidence" value="ECO:0007669"/>
    <property type="project" value="TreeGrafter"/>
</dbReference>
<dbReference type="GeneID" id="78256315"/>
<dbReference type="Gene3D" id="2.170.130.10">
    <property type="entry name" value="TonB-dependent receptor, plug domain"/>
    <property type="match status" value="1"/>
</dbReference>
<keyword evidence="2 10" id="KW-0813">Transport</keyword>
<keyword evidence="17" id="KW-1185">Reference proteome</keyword>
<dbReference type="PANTHER" id="PTHR30069:SF53">
    <property type="entry name" value="COLICIN I RECEPTOR-RELATED"/>
    <property type="match status" value="1"/>
</dbReference>
<feature type="domain" description="TonB-dependent receptor plug" evidence="15">
    <location>
        <begin position="46"/>
        <end position="144"/>
    </location>
</feature>
<protein>
    <recommendedName>
        <fullName evidence="18">TonB-dependent receptor</fullName>
    </recommendedName>
</protein>
<dbReference type="GO" id="GO:0009279">
    <property type="term" value="C:cell outer membrane"/>
    <property type="evidence" value="ECO:0007669"/>
    <property type="project" value="UniProtKB-SubCell"/>
</dbReference>
<reference evidence="16 17" key="1">
    <citation type="submission" date="2014-06" db="EMBL/GenBank/DDBJ databases">
        <title>Genomes of Alteromonas australica, a world apart.</title>
        <authorList>
            <person name="Gonzaga A."/>
            <person name="Lopez-Perez M."/>
            <person name="Rodriguez-Valera F."/>
        </authorList>
    </citation>
    <scope>NUCLEOTIDE SEQUENCE [LARGE SCALE GENOMIC DNA]</scope>
    <source>
        <strain evidence="16 17">H 17</strain>
    </source>
</reference>
<evidence type="ECO:0000256" key="3">
    <source>
        <dbReference type="ARBA" id="ARBA00022452"/>
    </source>
</evidence>
<evidence type="ECO:0000256" key="1">
    <source>
        <dbReference type="ARBA" id="ARBA00004571"/>
    </source>
</evidence>
<feature type="domain" description="TonB-dependent receptor-like beta-barrel" evidence="14">
    <location>
        <begin position="164"/>
        <end position="571"/>
    </location>
</feature>
<dbReference type="InterPro" id="IPR000531">
    <property type="entry name" value="Beta-barrel_TonB"/>
</dbReference>
<evidence type="ECO:0000256" key="10">
    <source>
        <dbReference type="PROSITE-ProRule" id="PRU01360"/>
    </source>
</evidence>
<dbReference type="SUPFAM" id="SSF56935">
    <property type="entry name" value="Porins"/>
    <property type="match status" value="1"/>
</dbReference>
<evidence type="ECO:0000256" key="2">
    <source>
        <dbReference type="ARBA" id="ARBA00022448"/>
    </source>
</evidence>
<evidence type="ECO:0000313" key="16">
    <source>
        <dbReference type="EMBL" id="AIF99994.1"/>
    </source>
</evidence>
<evidence type="ECO:0000256" key="6">
    <source>
        <dbReference type="ARBA" id="ARBA00023065"/>
    </source>
</evidence>
<dbReference type="AlphaFoldDB" id="A0A075NZB5"/>
<evidence type="ECO:0000256" key="5">
    <source>
        <dbReference type="ARBA" id="ARBA00022729"/>
    </source>
</evidence>
<dbReference type="GO" id="GO:0006811">
    <property type="term" value="P:monoatomic ion transport"/>
    <property type="evidence" value="ECO:0007669"/>
    <property type="project" value="UniProtKB-KW"/>
</dbReference>
<keyword evidence="4 10" id="KW-0812">Transmembrane</keyword>
<dbReference type="EMBL" id="CP008849">
    <property type="protein sequence ID" value="AIF99994.1"/>
    <property type="molecule type" value="Genomic_DNA"/>
</dbReference>
<evidence type="ECO:0000259" key="15">
    <source>
        <dbReference type="Pfam" id="PF07715"/>
    </source>
</evidence>
<feature type="chain" id="PRO_5001707986" description="TonB-dependent receptor" evidence="13">
    <location>
        <begin position="21"/>
        <end position="597"/>
    </location>
</feature>
<dbReference type="InterPro" id="IPR012910">
    <property type="entry name" value="Plug_dom"/>
</dbReference>
<dbReference type="eggNOG" id="COG4206">
    <property type="taxonomic scope" value="Bacteria"/>
</dbReference>
<dbReference type="Gene3D" id="2.40.170.20">
    <property type="entry name" value="TonB-dependent receptor, beta-barrel domain"/>
    <property type="match status" value="1"/>
</dbReference>
<keyword evidence="6" id="KW-0406">Ion transport</keyword>
<dbReference type="Proteomes" id="UP000056090">
    <property type="component" value="Chromosome"/>
</dbReference>
<evidence type="ECO:0000256" key="7">
    <source>
        <dbReference type="ARBA" id="ARBA00023077"/>
    </source>
</evidence>
<dbReference type="KEGG" id="aal:EP13_15615"/>
<evidence type="ECO:0000256" key="4">
    <source>
        <dbReference type="ARBA" id="ARBA00022692"/>
    </source>
</evidence>
<evidence type="ECO:0000313" key="17">
    <source>
        <dbReference type="Proteomes" id="UP000056090"/>
    </source>
</evidence>
<dbReference type="InterPro" id="IPR039426">
    <property type="entry name" value="TonB-dep_rcpt-like"/>
</dbReference>
<evidence type="ECO:0000259" key="14">
    <source>
        <dbReference type="Pfam" id="PF00593"/>
    </source>
</evidence>
<keyword evidence="3 10" id="KW-1134">Transmembrane beta strand</keyword>
<feature type="signal peptide" evidence="13">
    <location>
        <begin position="1"/>
        <end position="20"/>
    </location>
</feature>
<dbReference type="PROSITE" id="PS00430">
    <property type="entry name" value="TONB_DEPENDENT_REC_1"/>
    <property type="match status" value="1"/>
</dbReference>
<gene>
    <name evidence="16" type="ORF">EP13_15615</name>
</gene>
<evidence type="ECO:0000256" key="9">
    <source>
        <dbReference type="ARBA" id="ARBA00023237"/>
    </source>
</evidence>
<proteinExistence type="inferred from homology"/>
<accession>A0A075NZB5</accession>
<dbReference type="InterPro" id="IPR010916">
    <property type="entry name" value="TonB_box_CS"/>
</dbReference>
<keyword evidence="7 11" id="KW-0798">TonB box</keyword>
<dbReference type="CDD" id="cd01347">
    <property type="entry name" value="ligand_gated_channel"/>
    <property type="match status" value="1"/>
</dbReference>
<keyword evidence="9 10" id="KW-0998">Cell outer membrane</keyword>
<dbReference type="Pfam" id="PF07715">
    <property type="entry name" value="Plug"/>
    <property type="match status" value="1"/>
</dbReference>
<evidence type="ECO:0000256" key="11">
    <source>
        <dbReference type="PROSITE-ProRule" id="PRU10143"/>
    </source>
</evidence>
<keyword evidence="8 10" id="KW-0472">Membrane</keyword>
<comment type="subcellular location">
    <subcellularLocation>
        <location evidence="1 10">Cell outer membrane</location>
        <topology evidence="1 10">Multi-pass membrane protein</topology>
    </subcellularLocation>
</comment>
<evidence type="ECO:0000256" key="12">
    <source>
        <dbReference type="RuleBase" id="RU003357"/>
    </source>
</evidence>
<sequence>MKRLTLALAVAAATSSMVSADDGVETITVTASRGANVQLPTLATHVVIERSDIELAQVESVPELLSRYAGIDVATNGGRRQVASVFTRGASSDQTLVLVNGLRVNTASSGGATWNTMSPELIERIEIVKGPRAAVWGSDAIGGVINIITREQAPGSVTLNAKYGTNNTQSYYLGTGVSHGNGATTFAINKERSDGLDVLKTSEPDDDGYENISFTVNGNQTVTNALSVNWLFKSSKQDVDFDSTYLNTSENENREWQLAGNYQWTASDIQNTATLSVGAIKDKNLSFGNDRAKQDGDLFETQSDQLSATNTSIFNESFTLVLGTDQYKEEMVSSTAFTQSERRVEGYFGHGLFSQNGVTAEVAVRYDDVENIDSETTYNLGVGYQITDEIQLSVAKGTGFKAPTFNDLYYPYGGNPDLLSETSDTEEVNVTYVKNAFDLTVSYYNTDIENLIEWAPDADNVWQPRNLSQADISGIDITANYSGLGGNHTFNYGYLDAVDGATGSRLVRRAKNQFSYQFTASFDTTDLMLNYEYKGDRMDSGVELDSYQLVDVSVNHRFTEAISVKLKLHNVFDEEYETVLNYQTLGRAVYLSINYQM</sequence>
<dbReference type="PANTHER" id="PTHR30069">
    <property type="entry name" value="TONB-DEPENDENT OUTER MEMBRANE RECEPTOR"/>
    <property type="match status" value="1"/>
</dbReference>
<comment type="similarity">
    <text evidence="10 12">Belongs to the TonB-dependent receptor family.</text>
</comment>
<dbReference type="InterPro" id="IPR037066">
    <property type="entry name" value="Plug_dom_sf"/>
</dbReference>
<organism evidence="16 17">
    <name type="scientific">Alteromonas australica</name>
    <dbReference type="NCBI Taxonomy" id="589873"/>
    <lineage>
        <taxon>Bacteria</taxon>
        <taxon>Pseudomonadati</taxon>
        <taxon>Pseudomonadota</taxon>
        <taxon>Gammaproteobacteria</taxon>
        <taxon>Alteromonadales</taxon>
        <taxon>Alteromonadaceae</taxon>
        <taxon>Alteromonas/Salinimonas group</taxon>
        <taxon>Alteromonas</taxon>
    </lineage>
</organism>
<dbReference type="Pfam" id="PF00593">
    <property type="entry name" value="TonB_dep_Rec_b-barrel"/>
    <property type="match status" value="1"/>
</dbReference>
<dbReference type="RefSeq" id="WP_044058033.1">
    <property type="nucleotide sequence ID" value="NZ_CBCSKJ010000002.1"/>
</dbReference>
<dbReference type="PROSITE" id="PS52016">
    <property type="entry name" value="TONB_DEPENDENT_REC_3"/>
    <property type="match status" value="1"/>
</dbReference>
<evidence type="ECO:0008006" key="18">
    <source>
        <dbReference type="Google" id="ProtNLM"/>
    </source>
</evidence>
<evidence type="ECO:0000256" key="13">
    <source>
        <dbReference type="SAM" id="SignalP"/>
    </source>
</evidence>
<name>A0A075NZB5_9ALTE</name>